<keyword evidence="7" id="KW-1185">Reference proteome</keyword>
<name>A0A6V8MCR8_9BACT</name>
<evidence type="ECO:0000259" key="5">
    <source>
        <dbReference type="SMART" id="SM00852"/>
    </source>
</evidence>
<dbReference type="PANTHER" id="PTHR10192">
    <property type="entry name" value="MOLYBDOPTERIN BIOSYNTHESIS PROTEIN"/>
    <property type="match status" value="1"/>
</dbReference>
<gene>
    <name evidence="6" type="primary">moeA_1</name>
    <name evidence="6" type="ORF">GMST_00190</name>
</gene>
<dbReference type="Gene3D" id="3.90.105.10">
    <property type="entry name" value="Molybdopterin biosynthesis moea protein, domain 2"/>
    <property type="match status" value="1"/>
</dbReference>
<dbReference type="InterPro" id="IPR001453">
    <property type="entry name" value="MoaB/Mog_dom"/>
</dbReference>
<dbReference type="InterPro" id="IPR036135">
    <property type="entry name" value="MoeA_linker/N_sf"/>
</dbReference>
<dbReference type="CDD" id="cd00887">
    <property type="entry name" value="MoeA"/>
    <property type="match status" value="1"/>
</dbReference>
<comment type="caution">
    <text evidence="6">The sequence shown here is derived from an EMBL/GenBank/DDBJ whole genome shotgun (WGS) entry which is preliminary data.</text>
</comment>
<dbReference type="GO" id="GO:0005829">
    <property type="term" value="C:cytosol"/>
    <property type="evidence" value="ECO:0007669"/>
    <property type="project" value="TreeGrafter"/>
</dbReference>
<dbReference type="Gene3D" id="3.40.980.10">
    <property type="entry name" value="MoaB/Mog-like domain"/>
    <property type="match status" value="1"/>
</dbReference>
<keyword evidence="4" id="KW-0479">Metal-binding</keyword>
<dbReference type="NCBIfam" id="NF045515">
    <property type="entry name" value="Glp_gephyrin"/>
    <property type="match status" value="1"/>
</dbReference>
<comment type="pathway">
    <text evidence="4">Cofactor biosynthesis; molybdopterin biosynthesis.</text>
</comment>
<feature type="domain" description="MoaB/Mog" evidence="5">
    <location>
        <begin position="189"/>
        <end position="326"/>
    </location>
</feature>
<proteinExistence type="inferred from homology"/>
<sequence length="416" mass="43553">MLAILPLLNKDLKLTMATLEEATTIILDRIGTTGCERVPLLDALGRTLAEDLAAPYDLPGCDTSAMDGFAVRSAEASPGVRLAVRAFIPAGTTAPAPLEPNSAARIMTGAPIPPGADTVVPFEEVREEADTVILPSPVTGESHIRLRGAEIASGATILRRGTEIGVHQVSLLASCSHAVVPVYRRPRVAILCTGDELVELGTAPGAGQVVNSNAFALAAAVKEAGALPEILDIARDSREKHLALLAQGLKADVLITSAGVCGGDRDLVRGALSELGVEPLFWKVAIRPGGPSACGVKGNTPVFSLPGTPSATLIGFELLVRPVLLKMLGRQTFFRRRIAATLEVPLRNRPGALGVVAVQARFSAGKLIIEKARSRSGRNEPFTPNALALLPKERSDFAPGDQVEALLLAPSLAMEE</sequence>
<evidence type="ECO:0000256" key="3">
    <source>
        <dbReference type="ARBA" id="ARBA00047317"/>
    </source>
</evidence>
<comment type="similarity">
    <text evidence="2 4">Belongs to the MoeA family.</text>
</comment>
<dbReference type="SUPFAM" id="SSF63882">
    <property type="entry name" value="MoeA N-terminal region -like"/>
    <property type="match status" value="1"/>
</dbReference>
<keyword evidence="4 6" id="KW-0808">Transferase</keyword>
<dbReference type="Gene3D" id="2.170.190.11">
    <property type="entry name" value="Molybdopterin biosynthesis moea protein, domain 3"/>
    <property type="match status" value="1"/>
</dbReference>
<dbReference type="EMBL" id="BLXX01000001">
    <property type="protein sequence ID" value="GFO57694.1"/>
    <property type="molecule type" value="Genomic_DNA"/>
</dbReference>
<organism evidence="6 7">
    <name type="scientific">Geomonas silvestris</name>
    <dbReference type="NCBI Taxonomy" id="2740184"/>
    <lineage>
        <taxon>Bacteria</taxon>
        <taxon>Pseudomonadati</taxon>
        <taxon>Thermodesulfobacteriota</taxon>
        <taxon>Desulfuromonadia</taxon>
        <taxon>Geobacterales</taxon>
        <taxon>Geobacteraceae</taxon>
        <taxon>Geomonas</taxon>
    </lineage>
</organism>
<keyword evidence="4" id="KW-0460">Magnesium</keyword>
<dbReference type="GO" id="GO:0006777">
    <property type="term" value="P:Mo-molybdopterin cofactor biosynthetic process"/>
    <property type="evidence" value="ECO:0007669"/>
    <property type="project" value="UniProtKB-UniRule"/>
</dbReference>
<dbReference type="SUPFAM" id="SSF53218">
    <property type="entry name" value="Molybdenum cofactor biosynthesis proteins"/>
    <property type="match status" value="1"/>
</dbReference>
<dbReference type="InterPro" id="IPR038987">
    <property type="entry name" value="MoeA-like"/>
</dbReference>
<accession>A0A6V8MCR8</accession>
<dbReference type="InterPro" id="IPR005110">
    <property type="entry name" value="MoeA_linker/N"/>
</dbReference>
<evidence type="ECO:0000256" key="1">
    <source>
        <dbReference type="ARBA" id="ARBA00002901"/>
    </source>
</evidence>
<dbReference type="Pfam" id="PF00994">
    <property type="entry name" value="MoCF_biosynth"/>
    <property type="match status" value="1"/>
</dbReference>
<dbReference type="PANTHER" id="PTHR10192:SF5">
    <property type="entry name" value="GEPHYRIN"/>
    <property type="match status" value="1"/>
</dbReference>
<dbReference type="EC" id="2.10.1.1" evidence="4"/>
<evidence type="ECO:0000313" key="7">
    <source>
        <dbReference type="Proteomes" id="UP000556026"/>
    </source>
</evidence>
<comment type="function">
    <text evidence="1 4">Catalyzes the insertion of molybdate into adenylated molybdopterin with the concomitant release of AMP.</text>
</comment>
<dbReference type="InterPro" id="IPR036425">
    <property type="entry name" value="MoaB/Mog-like_dom_sf"/>
</dbReference>
<evidence type="ECO:0000313" key="6">
    <source>
        <dbReference type="EMBL" id="GFO57694.1"/>
    </source>
</evidence>
<dbReference type="InterPro" id="IPR036688">
    <property type="entry name" value="MoeA_C_domain_IV_sf"/>
</dbReference>
<dbReference type="Proteomes" id="UP000556026">
    <property type="component" value="Unassembled WGS sequence"/>
</dbReference>
<keyword evidence="4" id="KW-0500">Molybdenum</keyword>
<comment type="cofactor">
    <cofactor evidence="4">
        <name>Mg(2+)</name>
        <dbReference type="ChEBI" id="CHEBI:18420"/>
    </cofactor>
</comment>
<dbReference type="Pfam" id="PF03453">
    <property type="entry name" value="MoeA_N"/>
    <property type="match status" value="1"/>
</dbReference>
<protein>
    <recommendedName>
        <fullName evidence="4">Molybdopterin molybdenumtransferase</fullName>
        <ecNumber evidence="4">2.10.1.1</ecNumber>
    </recommendedName>
</protein>
<dbReference type="UniPathway" id="UPA00344"/>
<evidence type="ECO:0000256" key="4">
    <source>
        <dbReference type="RuleBase" id="RU365090"/>
    </source>
</evidence>
<keyword evidence="4" id="KW-0501">Molybdenum cofactor biosynthesis</keyword>
<dbReference type="AlphaFoldDB" id="A0A6V8MCR8"/>
<reference evidence="7" key="1">
    <citation type="submission" date="2020-06" db="EMBL/GenBank/DDBJ databases">
        <title>Draft genomic sequence of Geomonas sp. Red330.</title>
        <authorList>
            <person name="Itoh H."/>
            <person name="Zhenxing X."/>
            <person name="Ushijima N."/>
            <person name="Masuda Y."/>
            <person name="Shiratori Y."/>
            <person name="Senoo K."/>
        </authorList>
    </citation>
    <scope>NUCLEOTIDE SEQUENCE [LARGE SCALE GENOMIC DNA]</scope>
    <source>
        <strain evidence="7">Red330</strain>
    </source>
</reference>
<comment type="catalytic activity">
    <reaction evidence="3">
        <text>adenylyl-molybdopterin + molybdate = Mo-molybdopterin + AMP + H(+)</text>
        <dbReference type="Rhea" id="RHEA:35047"/>
        <dbReference type="ChEBI" id="CHEBI:15378"/>
        <dbReference type="ChEBI" id="CHEBI:36264"/>
        <dbReference type="ChEBI" id="CHEBI:62727"/>
        <dbReference type="ChEBI" id="CHEBI:71302"/>
        <dbReference type="ChEBI" id="CHEBI:456215"/>
        <dbReference type="EC" id="2.10.1.1"/>
    </reaction>
</comment>
<dbReference type="GO" id="GO:0061599">
    <property type="term" value="F:molybdopterin molybdotransferase activity"/>
    <property type="evidence" value="ECO:0007669"/>
    <property type="project" value="UniProtKB-UniRule"/>
</dbReference>
<evidence type="ECO:0000256" key="2">
    <source>
        <dbReference type="ARBA" id="ARBA00010763"/>
    </source>
</evidence>
<dbReference type="GO" id="GO:0046872">
    <property type="term" value="F:metal ion binding"/>
    <property type="evidence" value="ECO:0007669"/>
    <property type="project" value="UniProtKB-UniRule"/>
</dbReference>
<dbReference type="Gene3D" id="2.40.340.10">
    <property type="entry name" value="MoeA, C-terminal, domain IV"/>
    <property type="match status" value="1"/>
</dbReference>
<dbReference type="SMART" id="SM00852">
    <property type="entry name" value="MoCF_biosynth"/>
    <property type="match status" value="1"/>
</dbReference>